<protein>
    <submittedName>
        <fullName evidence="5">mRNA 3'-end-processing protein RNA15</fullName>
    </submittedName>
</protein>
<dbReference type="VEuPathDB" id="FungiDB:GVI51_D06171"/>
<dbReference type="GO" id="GO:0005847">
    <property type="term" value="C:mRNA cleavage and polyadenylation specificity factor complex"/>
    <property type="evidence" value="ECO:0007669"/>
    <property type="project" value="TreeGrafter"/>
</dbReference>
<evidence type="ECO:0000313" key="6">
    <source>
        <dbReference type="Proteomes" id="UP000054886"/>
    </source>
</evidence>
<organism evidence="5 6">
    <name type="scientific">Candida glabrata</name>
    <name type="common">Yeast</name>
    <name type="synonym">Torulopsis glabrata</name>
    <dbReference type="NCBI Taxonomy" id="5478"/>
    <lineage>
        <taxon>Eukaryota</taxon>
        <taxon>Fungi</taxon>
        <taxon>Dikarya</taxon>
        <taxon>Ascomycota</taxon>
        <taxon>Saccharomycotina</taxon>
        <taxon>Saccharomycetes</taxon>
        <taxon>Saccharomycetales</taxon>
        <taxon>Saccharomycetaceae</taxon>
        <taxon>Nakaseomyces</taxon>
    </lineage>
</organism>
<dbReference type="InterPro" id="IPR026896">
    <property type="entry name" value="CSTF_C"/>
</dbReference>
<gene>
    <name evidence="5" type="ORF">AO440_000865</name>
</gene>
<dbReference type="InterPro" id="IPR038192">
    <property type="entry name" value="CSTF_C_sf"/>
</dbReference>
<dbReference type="PROSITE" id="PS50102">
    <property type="entry name" value="RRM"/>
    <property type="match status" value="1"/>
</dbReference>
<dbReference type="InterPro" id="IPR000504">
    <property type="entry name" value="RRM_dom"/>
</dbReference>
<dbReference type="CDD" id="cd12398">
    <property type="entry name" value="RRM_CSTF2_RNA15_like"/>
    <property type="match status" value="1"/>
</dbReference>
<dbReference type="Pfam" id="PF00076">
    <property type="entry name" value="RRM_1"/>
    <property type="match status" value="1"/>
</dbReference>
<dbReference type="PANTHER" id="PTHR45735:SF2">
    <property type="entry name" value="CLEAVAGE STIMULATION FACTOR SUBUNIT 2"/>
    <property type="match status" value="1"/>
</dbReference>
<dbReference type="VEuPathDB" id="FungiDB:GWK60_D06369"/>
<keyword evidence="2" id="KW-0539">Nucleus</keyword>
<dbReference type="EMBL" id="LLZZ01000136">
    <property type="protein sequence ID" value="KTB00688.1"/>
    <property type="molecule type" value="Genomic_DNA"/>
</dbReference>
<dbReference type="InterPro" id="IPR035979">
    <property type="entry name" value="RBD_domain_sf"/>
</dbReference>
<dbReference type="SUPFAM" id="SSF54928">
    <property type="entry name" value="RNA-binding domain, RBD"/>
    <property type="match status" value="1"/>
</dbReference>
<dbReference type="Pfam" id="PF14327">
    <property type="entry name" value="CSTF2_hinge"/>
    <property type="match status" value="1"/>
</dbReference>
<dbReference type="GO" id="GO:0005848">
    <property type="term" value="C:mRNA cleavage stimulating factor complex"/>
    <property type="evidence" value="ECO:0007669"/>
    <property type="project" value="EnsemblFungi"/>
</dbReference>
<comment type="subcellular location">
    <subcellularLocation>
        <location evidence="1">Nucleus</location>
    </subcellularLocation>
</comment>
<dbReference type="VEuPathDB" id="FungiDB:CAGL0D06182g"/>
<dbReference type="AlphaFoldDB" id="A0A0W0CM44"/>
<dbReference type="InterPro" id="IPR012677">
    <property type="entry name" value="Nucleotide-bd_a/b_plait_sf"/>
</dbReference>
<dbReference type="Gene3D" id="1.10.20.70">
    <property type="entry name" value="Transcription termination and cleavage factor, C-terminal domain"/>
    <property type="match status" value="1"/>
</dbReference>
<dbReference type="VEuPathDB" id="FungiDB:B1J91_D06182g"/>
<name>A0A0W0CM44_CANGB</name>
<comment type="caution">
    <text evidence="5">The sequence shown here is derived from an EMBL/GenBank/DDBJ whole genome shotgun (WGS) entry which is preliminary data.</text>
</comment>
<accession>A0A0W0CM44</accession>
<evidence type="ECO:0000259" key="4">
    <source>
        <dbReference type="PROSITE" id="PS50102"/>
    </source>
</evidence>
<dbReference type="Gene3D" id="1.25.40.630">
    <property type="match status" value="1"/>
</dbReference>
<evidence type="ECO:0000256" key="2">
    <source>
        <dbReference type="ARBA" id="ARBA00023242"/>
    </source>
</evidence>
<dbReference type="GO" id="GO:0031124">
    <property type="term" value="P:mRNA 3'-end processing"/>
    <property type="evidence" value="ECO:0007669"/>
    <property type="project" value="EnsemblFungi"/>
</dbReference>
<reference evidence="5 6" key="1">
    <citation type="submission" date="2015-10" db="EMBL/GenBank/DDBJ databases">
        <title>Draft genomes sequences of Candida glabrata isolates 1A, 1B, 2A, 2B, 3A and 3B.</title>
        <authorList>
            <person name="Haavelsrud O.E."/>
            <person name="Gaustad P."/>
        </authorList>
    </citation>
    <scope>NUCLEOTIDE SEQUENCE [LARGE SCALE GENOMIC DNA]</scope>
    <source>
        <strain evidence="5">910700640</strain>
    </source>
</reference>
<dbReference type="SMART" id="SM00360">
    <property type="entry name" value="RRM"/>
    <property type="match status" value="1"/>
</dbReference>
<sequence>MAPSQGNAVQNNPPSRVVYLGSIPYDQTEEQILDLCSNVGPVVSLKMMFDSQTGKSKGYAFVQYQDLESSASAVRNLNGYQLGSRLLKCGYSSNSDITDQGVGNANNSAMDEYNEEMLSNNINRRFPQLPQGVDVNINMTTPAMMISSELAKKSPQEQKNLLKVFQKWTRENPEDAVYLLQECPQLSFVIAELLLTTGISKVDELTQLAESNQTGSQGNITSDILNNDKTIDPAVRAKKIELLRQVLQLSDGEIAILPYDEKMVIWDLKQKALRGEFGAL</sequence>
<dbReference type="Gene3D" id="3.30.70.330">
    <property type="match status" value="1"/>
</dbReference>
<evidence type="ECO:0000256" key="1">
    <source>
        <dbReference type="ARBA" id="ARBA00004123"/>
    </source>
</evidence>
<proteinExistence type="predicted"/>
<dbReference type="Pfam" id="PF14304">
    <property type="entry name" value="CSTF_C"/>
    <property type="match status" value="1"/>
</dbReference>
<evidence type="ECO:0000256" key="3">
    <source>
        <dbReference type="PROSITE-ProRule" id="PRU00176"/>
    </source>
</evidence>
<keyword evidence="3" id="KW-0694">RNA-binding</keyword>
<feature type="domain" description="RRM" evidence="4">
    <location>
        <begin position="16"/>
        <end position="94"/>
    </location>
</feature>
<dbReference type="PANTHER" id="PTHR45735">
    <property type="entry name" value="CLEAVAGE STIMULATION FACTOR SUBUNIT 2"/>
    <property type="match status" value="1"/>
</dbReference>
<dbReference type="Proteomes" id="UP000054886">
    <property type="component" value="Unassembled WGS sequence"/>
</dbReference>
<evidence type="ECO:0000313" key="5">
    <source>
        <dbReference type="EMBL" id="KTB00688.1"/>
    </source>
</evidence>
<dbReference type="GO" id="GO:0003729">
    <property type="term" value="F:mRNA binding"/>
    <property type="evidence" value="ECO:0007669"/>
    <property type="project" value="EnsemblFungi"/>
</dbReference>
<dbReference type="InterPro" id="IPR025742">
    <property type="entry name" value="CSTF2_hinge"/>
</dbReference>